<dbReference type="RefSeq" id="WP_184166080.1">
    <property type="nucleotide sequence ID" value="NZ_JACHLD010000007.1"/>
</dbReference>
<protein>
    <submittedName>
        <fullName evidence="1">Ribosomal protein S25</fullName>
    </submittedName>
</protein>
<dbReference type="AlphaFoldDB" id="A0A7W7J0F1"/>
<name>A0A7W7J0F1_9FLAO</name>
<reference evidence="1 2" key="1">
    <citation type="submission" date="2020-08" db="EMBL/GenBank/DDBJ databases">
        <title>Functional genomics of gut bacteria from endangered species of beetles.</title>
        <authorList>
            <person name="Carlos-Shanley C."/>
        </authorList>
    </citation>
    <scope>NUCLEOTIDE SEQUENCE [LARGE SCALE GENOMIC DNA]</scope>
    <source>
        <strain evidence="1 2">S00142</strain>
    </source>
</reference>
<gene>
    <name evidence="1" type="ORF">HNP37_003982</name>
</gene>
<accession>A0A7W7J0F1</accession>
<evidence type="ECO:0000313" key="2">
    <source>
        <dbReference type="Proteomes" id="UP000561681"/>
    </source>
</evidence>
<evidence type="ECO:0000313" key="1">
    <source>
        <dbReference type="EMBL" id="MBB4803902.1"/>
    </source>
</evidence>
<dbReference type="GO" id="GO:0005840">
    <property type="term" value="C:ribosome"/>
    <property type="evidence" value="ECO:0007669"/>
    <property type="project" value="UniProtKB-KW"/>
</dbReference>
<dbReference type="EMBL" id="JACHLD010000007">
    <property type="protein sequence ID" value="MBB4803902.1"/>
    <property type="molecule type" value="Genomic_DNA"/>
</dbReference>
<comment type="caution">
    <text evidence="1">The sequence shown here is derived from an EMBL/GenBank/DDBJ whole genome shotgun (WGS) entry which is preliminary data.</text>
</comment>
<sequence length="56" mass="6454">MEQLQVITAKELALKMGVHLNTAKVYIKDIKQEYDIKVVLSYHVLSYFKVSAKKAQ</sequence>
<organism evidence="1 2">
    <name type="scientific">Flavobacterium nitrogenifigens</name>
    <dbReference type="NCBI Taxonomy" id="1617283"/>
    <lineage>
        <taxon>Bacteria</taxon>
        <taxon>Pseudomonadati</taxon>
        <taxon>Bacteroidota</taxon>
        <taxon>Flavobacteriia</taxon>
        <taxon>Flavobacteriales</taxon>
        <taxon>Flavobacteriaceae</taxon>
        <taxon>Flavobacterium</taxon>
    </lineage>
</organism>
<proteinExistence type="predicted"/>
<keyword evidence="1" id="KW-0687">Ribonucleoprotein</keyword>
<dbReference type="Proteomes" id="UP000561681">
    <property type="component" value="Unassembled WGS sequence"/>
</dbReference>
<keyword evidence="1" id="KW-0689">Ribosomal protein</keyword>
<keyword evidence="2" id="KW-1185">Reference proteome</keyword>